<dbReference type="Proteomes" id="UP000216052">
    <property type="component" value="Chromosome"/>
</dbReference>
<dbReference type="RefSeq" id="WP_093797392.1">
    <property type="nucleotide sequence ID" value="NZ_CP155571.1"/>
</dbReference>
<name>A0ABZ3IYA2_SPOA4</name>
<organism evidence="1 2">
    <name type="scientific">Sporomusa acidovorans (strain ATCC 49682 / DSM 3132 / Mol)</name>
    <dbReference type="NCBI Taxonomy" id="1123286"/>
    <lineage>
        <taxon>Bacteria</taxon>
        <taxon>Bacillati</taxon>
        <taxon>Bacillota</taxon>
        <taxon>Negativicutes</taxon>
        <taxon>Selenomonadales</taxon>
        <taxon>Sporomusaceae</taxon>
        <taxon>Sporomusa</taxon>
    </lineage>
</organism>
<accession>A0ABZ3IYA2</accession>
<proteinExistence type="predicted"/>
<dbReference type="EMBL" id="CP155571">
    <property type="protein sequence ID" value="XFO71063.1"/>
    <property type="molecule type" value="Genomic_DNA"/>
</dbReference>
<keyword evidence="2" id="KW-1185">Reference proteome</keyword>
<evidence type="ECO:0000313" key="1">
    <source>
        <dbReference type="EMBL" id="XFO71063.1"/>
    </source>
</evidence>
<protein>
    <submittedName>
        <fullName evidence="1">Uncharacterized protein</fullName>
    </submittedName>
</protein>
<reference evidence="1" key="1">
    <citation type="submission" date="2024-05" db="EMBL/GenBank/DDBJ databases">
        <title>Isolation and characterization of Sporomusa carbonis sp. nov., a carboxydotrophic hydrogenogen in the genus of Sporomusa isolated from a charcoal burning pile.</title>
        <authorList>
            <person name="Boeer T."/>
            <person name="Rosenbaum F."/>
            <person name="Eysell L."/>
            <person name="Mueller V."/>
            <person name="Daniel R."/>
            <person name="Poehlein A."/>
        </authorList>
    </citation>
    <scope>NUCLEOTIDE SEQUENCE [LARGE SCALE GENOMIC DNA]</scope>
    <source>
        <strain evidence="1">DSM 3132</strain>
    </source>
</reference>
<evidence type="ECO:0000313" key="2">
    <source>
        <dbReference type="Proteomes" id="UP000216052"/>
    </source>
</evidence>
<gene>
    <name evidence="1" type="ORF">SPACI_010780</name>
</gene>
<sequence>MQQIIELERLGFVFLIVNKKLKYQYNREGLPDSSAALLLGEVKTHKEEAITYLQSRMMDASEAIKLAYQGKLKHSVLIEPQPEYAELWGGAVWLCPDDTSKQRIRQKYPADLALSAGEFFEICEGLSHGEDMRPIIDAMRLFGGSLGKVS</sequence>